<evidence type="ECO:0000313" key="2">
    <source>
        <dbReference type="Proteomes" id="UP001519460"/>
    </source>
</evidence>
<keyword evidence="2" id="KW-1185">Reference proteome</keyword>
<reference evidence="1 2" key="1">
    <citation type="journal article" date="2023" name="Sci. Data">
        <title>Genome assembly of the Korean intertidal mud-creeper Batillaria attramentaria.</title>
        <authorList>
            <person name="Patra A.K."/>
            <person name="Ho P.T."/>
            <person name="Jun S."/>
            <person name="Lee S.J."/>
            <person name="Kim Y."/>
            <person name="Won Y.J."/>
        </authorList>
    </citation>
    <scope>NUCLEOTIDE SEQUENCE [LARGE SCALE GENOMIC DNA]</scope>
    <source>
        <strain evidence="1">Wonlab-2016</strain>
    </source>
</reference>
<dbReference type="Proteomes" id="UP001519460">
    <property type="component" value="Unassembled WGS sequence"/>
</dbReference>
<protein>
    <submittedName>
        <fullName evidence="1">Uncharacterized protein</fullName>
    </submittedName>
</protein>
<dbReference type="EMBL" id="JACVVK020000359">
    <property type="protein sequence ID" value="KAK7477035.1"/>
    <property type="molecule type" value="Genomic_DNA"/>
</dbReference>
<accession>A0ABD0JPT2</accession>
<evidence type="ECO:0000313" key="1">
    <source>
        <dbReference type="EMBL" id="KAK7477035.1"/>
    </source>
</evidence>
<dbReference type="AlphaFoldDB" id="A0ABD0JPT2"/>
<sequence length="87" mass="9761">MMNDVCWVGVGHWMAHDNVSDGCWSAGWHIMMNDVCWVGVGHWLAHDNVSDGCWSAGWHIMMCVGWVRVTGWHMIMCRMGAGRLAGT</sequence>
<gene>
    <name evidence="1" type="ORF">BaRGS_00031715</name>
</gene>
<comment type="caution">
    <text evidence="1">The sequence shown here is derived from an EMBL/GenBank/DDBJ whole genome shotgun (WGS) entry which is preliminary data.</text>
</comment>
<name>A0ABD0JPT2_9CAEN</name>
<proteinExistence type="predicted"/>
<organism evidence="1 2">
    <name type="scientific">Batillaria attramentaria</name>
    <dbReference type="NCBI Taxonomy" id="370345"/>
    <lineage>
        <taxon>Eukaryota</taxon>
        <taxon>Metazoa</taxon>
        <taxon>Spiralia</taxon>
        <taxon>Lophotrochozoa</taxon>
        <taxon>Mollusca</taxon>
        <taxon>Gastropoda</taxon>
        <taxon>Caenogastropoda</taxon>
        <taxon>Sorbeoconcha</taxon>
        <taxon>Cerithioidea</taxon>
        <taxon>Batillariidae</taxon>
        <taxon>Batillaria</taxon>
    </lineage>
</organism>